<keyword evidence="3" id="KW-0812">Transmembrane</keyword>
<evidence type="ECO:0000256" key="2">
    <source>
        <dbReference type="ARBA" id="ARBA00023287"/>
    </source>
</evidence>
<comment type="caution">
    <text evidence="4">The sequence shown here is derived from an EMBL/GenBank/DDBJ whole genome shotgun (WGS) entry which is preliminary data.</text>
</comment>
<evidence type="ECO:0000256" key="3">
    <source>
        <dbReference type="SAM" id="Phobius"/>
    </source>
</evidence>
<dbReference type="Pfam" id="PF07963">
    <property type="entry name" value="N_methyl"/>
    <property type="match status" value="1"/>
</dbReference>
<evidence type="ECO:0000313" key="4">
    <source>
        <dbReference type="EMBL" id="GAA4066314.1"/>
    </source>
</evidence>
<keyword evidence="5" id="KW-1185">Reference proteome</keyword>
<name>A0ABP7VFR5_9BACI</name>
<keyword evidence="2" id="KW-0178">Competence</keyword>
<sequence>MTRFKQMNNQDGLTLVELLGSIVILSIIVVSFLGFFIQSARTTKVSGEIIDASYIAQQQAEEIYNYSTDQNIDQLISQLQSEGYSYHKSGDTEEFSIAIDRYRVDLDLSPAKDSVGNRIEDLHTLLIKVFDSNNNQAAQVETKFFFEGSDDDEG</sequence>
<dbReference type="RefSeq" id="WP_344911151.1">
    <property type="nucleotide sequence ID" value="NZ_BAABDL010000054.1"/>
</dbReference>
<protein>
    <recommendedName>
        <fullName evidence="6">Prepilin-type N-terminal cleavage/methylation domain-containing protein</fullName>
    </recommendedName>
</protein>
<evidence type="ECO:0000313" key="5">
    <source>
        <dbReference type="Proteomes" id="UP001501734"/>
    </source>
</evidence>
<accession>A0ABP7VFR5</accession>
<feature type="transmembrane region" description="Helical" evidence="3">
    <location>
        <begin position="12"/>
        <end position="37"/>
    </location>
</feature>
<dbReference type="EMBL" id="BAABDL010000054">
    <property type="protein sequence ID" value="GAA4066314.1"/>
    <property type="molecule type" value="Genomic_DNA"/>
</dbReference>
<dbReference type="Proteomes" id="UP001501734">
    <property type="component" value="Unassembled WGS sequence"/>
</dbReference>
<reference evidence="5" key="1">
    <citation type="journal article" date="2019" name="Int. J. Syst. Evol. Microbiol.">
        <title>The Global Catalogue of Microorganisms (GCM) 10K type strain sequencing project: providing services to taxonomists for standard genome sequencing and annotation.</title>
        <authorList>
            <consortium name="The Broad Institute Genomics Platform"/>
            <consortium name="The Broad Institute Genome Sequencing Center for Infectious Disease"/>
            <person name="Wu L."/>
            <person name="Ma J."/>
        </authorList>
    </citation>
    <scope>NUCLEOTIDE SEQUENCE [LARGE SCALE GENOMIC DNA]</scope>
    <source>
        <strain evidence="5">JCM 17250</strain>
    </source>
</reference>
<proteinExistence type="predicted"/>
<keyword evidence="3" id="KW-1133">Transmembrane helix</keyword>
<comment type="subcellular location">
    <subcellularLocation>
        <location evidence="1">Cell surface</location>
    </subcellularLocation>
</comment>
<evidence type="ECO:0000256" key="1">
    <source>
        <dbReference type="ARBA" id="ARBA00004241"/>
    </source>
</evidence>
<organism evidence="4 5">
    <name type="scientific">Amphibacillus indicireducens</name>
    <dbReference type="NCBI Taxonomy" id="1076330"/>
    <lineage>
        <taxon>Bacteria</taxon>
        <taxon>Bacillati</taxon>
        <taxon>Bacillota</taxon>
        <taxon>Bacilli</taxon>
        <taxon>Bacillales</taxon>
        <taxon>Bacillaceae</taxon>
        <taxon>Amphibacillus</taxon>
    </lineage>
</organism>
<gene>
    <name evidence="4" type="ORF">GCM10022410_10940</name>
</gene>
<dbReference type="InterPro" id="IPR012902">
    <property type="entry name" value="N_methyl_site"/>
</dbReference>
<keyword evidence="3" id="KW-0472">Membrane</keyword>
<evidence type="ECO:0008006" key="6">
    <source>
        <dbReference type="Google" id="ProtNLM"/>
    </source>
</evidence>